<gene>
    <name evidence="6" type="ORF">DM860_005459</name>
</gene>
<dbReference type="GO" id="GO:0032511">
    <property type="term" value="P:late endosome to vacuole transport via multivesicular body sorting pathway"/>
    <property type="evidence" value="ECO:0007669"/>
    <property type="project" value="TreeGrafter"/>
</dbReference>
<comment type="caution">
    <text evidence="6">The sequence shown here is derived from an EMBL/GenBank/DDBJ whole genome shotgun (WGS) entry which is preliminary data.</text>
</comment>
<evidence type="ECO:0000313" key="7">
    <source>
        <dbReference type="Proteomes" id="UP000249390"/>
    </source>
</evidence>
<keyword evidence="4" id="KW-0175">Coiled coil</keyword>
<dbReference type="GO" id="GO:0000815">
    <property type="term" value="C:ESCRT III complex"/>
    <property type="evidence" value="ECO:0007669"/>
    <property type="project" value="TreeGrafter"/>
</dbReference>
<protein>
    <submittedName>
        <fullName evidence="6">Uncharacterized protein</fullName>
    </submittedName>
</protein>
<evidence type="ECO:0000256" key="2">
    <source>
        <dbReference type="ARBA" id="ARBA00006190"/>
    </source>
</evidence>
<keyword evidence="7" id="KW-1185">Reference proteome</keyword>
<accession>A0A328E3Q5</accession>
<dbReference type="GO" id="GO:0005771">
    <property type="term" value="C:multivesicular body"/>
    <property type="evidence" value="ECO:0007669"/>
    <property type="project" value="TreeGrafter"/>
</dbReference>
<evidence type="ECO:0000256" key="3">
    <source>
        <dbReference type="ARBA" id="ARBA00022753"/>
    </source>
</evidence>
<reference evidence="6 7" key="1">
    <citation type="submission" date="2018-06" db="EMBL/GenBank/DDBJ databases">
        <title>The Genome of Cuscuta australis (Dodder) Provides Insight into the Evolution of Plant Parasitism.</title>
        <authorList>
            <person name="Liu H."/>
        </authorList>
    </citation>
    <scope>NUCLEOTIDE SEQUENCE [LARGE SCALE GENOMIC DNA]</scope>
    <source>
        <strain evidence="7">cv. Yunnan</strain>
        <tissue evidence="6">Vines</tissue>
    </source>
</reference>
<feature type="region of interest" description="Disordered" evidence="5">
    <location>
        <begin position="200"/>
        <end position="225"/>
    </location>
</feature>
<dbReference type="PANTHER" id="PTHR22761">
    <property type="entry name" value="CHARGED MULTIVESICULAR BODY PROTEIN"/>
    <property type="match status" value="1"/>
</dbReference>
<comment type="subcellular location">
    <subcellularLocation>
        <location evidence="1">Endosome</location>
    </subcellularLocation>
</comment>
<dbReference type="PANTHER" id="PTHR22761:SF10">
    <property type="entry name" value="GH13992P"/>
    <property type="match status" value="1"/>
</dbReference>
<dbReference type="InterPro" id="IPR005024">
    <property type="entry name" value="Snf7_fam"/>
</dbReference>
<evidence type="ECO:0000256" key="1">
    <source>
        <dbReference type="ARBA" id="ARBA00004177"/>
    </source>
</evidence>
<sequence>MFSRIFGNNKSKHESKAGFKTLHKLTETLAMLEKKERVLQRKASEEMEKAKEFTRTKNKKAAIQCLKRKKLFEHQIEQLGNFQLRIHDQMIMLEGAKATSQTVEALKTGAAEMRSIQRTLNVKNVDKTMEEINEQTENTRLMQEALGAPFGVASDIDEDELEAELEELESAGLEEVEEERLLQPAKNGATIRLRVLPAGKPSSSATCKPFVKGNHQNDKDEEDDDGLEELVELQRAMAL</sequence>
<keyword evidence="3" id="KW-0967">Endosome</keyword>
<feature type="coiled-coil region" evidence="4">
    <location>
        <begin position="22"/>
        <end position="49"/>
    </location>
</feature>
<evidence type="ECO:0000256" key="4">
    <source>
        <dbReference type="SAM" id="Coils"/>
    </source>
</evidence>
<dbReference type="Pfam" id="PF03357">
    <property type="entry name" value="Snf7"/>
    <property type="match status" value="1"/>
</dbReference>
<dbReference type="AlphaFoldDB" id="A0A328E3Q5"/>
<dbReference type="Gene3D" id="1.10.287.1060">
    <property type="entry name" value="ESAT-6-like"/>
    <property type="match status" value="1"/>
</dbReference>
<evidence type="ECO:0000313" key="6">
    <source>
        <dbReference type="EMBL" id="RAL51103.1"/>
    </source>
</evidence>
<dbReference type="GO" id="GO:0006900">
    <property type="term" value="P:vesicle budding from membrane"/>
    <property type="evidence" value="ECO:0007669"/>
    <property type="project" value="TreeGrafter"/>
</dbReference>
<organism evidence="6 7">
    <name type="scientific">Cuscuta australis</name>
    <dbReference type="NCBI Taxonomy" id="267555"/>
    <lineage>
        <taxon>Eukaryota</taxon>
        <taxon>Viridiplantae</taxon>
        <taxon>Streptophyta</taxon>
        <taxon>Embryophyta</taxon>
        <taxon>Tracheophyta</taxon>
        <taxon>Spermatophyta</taxon>
        <taxon>Magnoliopsida</taxon>
        <taxon>eudicotyledons</taxon>
        <taxon>Gunneridae</taxon>
        <taxon>Pentapetalae</taxon>
        <taxon>asterids</taxon>
        <taxon>lamiids</taxon>
        <taxon>Solanales</taxon>
        <taxon>Convolvulaceae</taxon>
        <taxon>Cuscuteae</taxon>
        <taxon>Cuscuta</taxon>
        <taxon>Cuscuta subgen. Grammica</taxon>
        <taxon>Cuscuta sect. Cleistogrammica</taxon>
    </lineage>
</organism>
<comment type="similarity">
    <text evidence="2">Belongs to the SNF7 family.</text>
</comment>
<proteinExistence type="inferred from homology"/>
<dbReference type="EMBL" id="NQVE01000054">
    <property type="protein sequence ID" value="RAL51103.1"/>
    <property type="molecule type" value="Genomic_DNA"/>
</dbReference>
<dbReference type="Gene3D" id="6.10.250.1710">
    <property type="match status" value="1"/>
</dbReference>
<name>A0A328E3Q5_9ASTE</name>
<evidence type="ECO:0000256" key="5">
    <source>
        <dbReference type="SAM" id="MobiDB-lite"/>
    </source>
</evidence>
<dbReference type="Proteomes" id="UP000249390">
    <property type="component" value="Unassembled WGS sequence"/>
</dbReference>
<dbReference type="GO" id="GO:0009898">
    <property type="term" value="C:cytoplasmic side of plasma membrane"/>
    <property type="evidence" value="ECO:0007669"/>
    <property type="project" value="TreeGrafter"/>
</dbReference>